<feature type="transmembrane region" description="Helical" evidence="1">
    <location>
        <begin position="356"/>
        <end position="374"/>
    </location>
</feature>
<evidence type="ECO:0000313" key="5">
    <source>
        <dbReference type="Proteomes" id="UP000176778"/>
    </source>
</evidence>
<proteinExistence type="predicted"/>
<feature type="chain" id="PRO_5009533715" description="DUF8173 domain-containing protein" evidence="2">
    <location>
        <begin position="25"/>
        <end position="383"/>
    </location>
</feature>
<sequence length="383" mass="40379">MRKIISLLLSLFLLFLFSATSVKAQSKNFSLAKDKTISENPYFAYGETVDISGVVIGDVYAAGGEITVSGKVDGDLLVAGGNVKVDGEVTQDVRVFGGQVTISGKVGKNITVAGGNIDIAKGASVGGALVVAGGNITLSTPVAGNVEIAGGNVTVSDQVGGRLDVAAGEIRLTSGAQVTKDFTYWADHEAQIDPSAKIVGKTVFNKSPVELSPSKLDTKMITQNIWKAQVSGKLISSLSLLVIGLILLNLFPGFVGKVAATLEKSPWKSLGKGFLLVFLTPLALVILMLTIIGFPIALILFALYFVALYLAKVFVFFWAGKKIVSGKTSDNWAYALGVLVFFLVSLIPFAAGFVKLFVLLFGLGALTVSIKKFYKEARAKQAI</sequence>
<dbReference type="InterPro" id="IPR058486">
    <property type="entry name" value="DUF8173"/>
</dbReference>
<dbReference type="AlphaFoldDB" id="A0A1F7X606"/>
<feature type="transmembrane region" description="Helical" evidence="1">
    <location>
        <begin position="332"/>
        <end position="350"/>
    </location>
</feature>
<comment type="caution">
    <text evidence="4">The sequence shown here is derived from an EMBL/GenBank/DDBJ whole genome shotgun (WGS) entry which is preliminary data.</text>
</comment>
<reference evidence="4 5" key="1">
    <citation type="journal article" date="2016" name="Nat. Commun.">
        <title>Thousands of microbial genomes shed light on interconnected biogeochemical processes in an aquifer system.</title>
        <authorList>
            <person name="Anantharaman K."/>
            <person name="Brown C.T."/>
            <person name="Hug L.A."/>
            <person name="Sharon I."/>
            <person name="Castelle C.J."/>
            <person name="Probst A.J."/>
            <person name="Thomas B.C."/>
            <person name="Singh A."/>
            <person name="Wilkins M.J."/>
            <person name="Karaoz U."/>
            <person name="Brodie E.L."/>
            <person name="Williams K.H."/>
            <person name="Hubbard S.S."/>
            <person name="Banfield J.F."/>
        </authorList>
    </citation>
    <scope>NUCLEOTIDE SEQUENCE [LARGE SCALE GENOMIC DNA]</scope>
</reference>
<keyword evidence="1" id="KW-0472">Membrane</keyword>
<evidence type="ECO:0000313" key="4">
    <source>
        <dbReference type="EMBL" id="OGM10333.1"/>
    </source>
</evidence>
<dbReference type="EMBL" id="MGFR01000001">
    <property type="protein sequence ID" value="OGM10333.1"/>
    <property type="molecule type" value="Genomic_DNA"/>
</dbReference>
<feature type="transmembrane region" description="Helical" evidence="1">
    <location>
        <begin position="273"/>
        <end position="292"/>
    </location>
</feature>
<accession>A0A1F7X606</accession>
<gene>
    <name evidence="4" type="ORF">A2Y68_02775</name>
</gene>
<keyword evidence="1" id="KW-0812">Transmembrane</keyword>
<evidence type="ECO:0000256" key="1">
    <source>
        <dbReference type="SAM" id="Phobius"/>
    </source>
</evidence>
<organism evidence="4 5">
    <name type="scientific">Candidatus Woesebacteria bacterium RBG_13_46_13</name>
    <dbReference type="NCBI Taxonomy" id="1802479"/>
    <lineage>
        <taxon>Bacteria</taxon>
        <taxon>Candidatus Woeseibacteriota</taxon>
    </lineage>
</organism>
<feature type="transmembrane region" description="Helical" evidence="1">
    <location>
        <begin position="298"/>
        <end position="320"/>
    </location>
</feature>
<feature type="transmembrane region" description="Helical" evidence="1">
    <location>
        <begin position="234"/>
        <end position="252"/>
    </location>
</feature>
<protein>
    <recommendedName>
        <fullName evidence="3">DUF8173 domain-containing protein</fullName>
    </recommendedName>
</protein>
<dbReference type="Proteomes" id="UP000176778">
    <property type="component" value="Unassembled WGS sequence"/>
</dbReference>
<feature type="domain" description="DUF8173" evidence="3">
    <location>
        <begin position="235"/>
        <end position="366"/>
    </location>
</feature>
<dbReference type="Pfam" id="PF26514">
    <property type="entry name" value="DUF8173"/>
    <property type="match status" value="1"/>
</dbReference>
<evidence type="ECO:0000256" key="2">
    <source>
        <dbReference type="SAM" id="SignalP"/>
    </source>
</evidence>
<keyword evidence="1" id="KW-1133">Transmembrane helix</keyword>
<keyword evidence="2" id="KW-0732">Signal</keyword>
<name>A0A1F7X606_9BACT</name>
<evidence type="ECO:0000259" key="3">
    <source>
        <dbReference type="Pfam" id="PF26514"/>
    </source>
</evidence>
<dbReference type="STRING" id="1802479.A2Y68_02775"/>
<feature type="signal peptide" evidence="2">
    <location>
        <begin position="1"/>
        <end position="24"/>
    </location>
</feature>